<dbReference type="InterPro" id="IPR035914">
    <property type="entry name" value="Sperma_CUB_dom_sf"/>
</dbReference>
<organism evidence="6">
    <name type="scientific">Scolopendra viridis</name>
    <name type="common">Giant centipede</name>
    <dbReference type="NCBI Taxonomy" id="118503"/>
    <lineage>
        <taxon>Eukaryota</taxon>
        <taxon>Metazoa</taxon>
        <taxon>Ecdysozoa</taxon>
        <taxon>Arthropoda</taxon>
        <taxon>Myriapoda</taxon>
        <taxon>Chilopoda</taxon>
        <taxon>Pleurostigmophora</taxon>
        <taxon>Scolopendromorpha</taxon>
        <taxon>Scolopendridae</taxon>
        <taxon>Scolopendra</taxon>
    </lineage>
</organism>
<feature type="domain" description="CUB" evidence="5">
    <location>
        <begin position="35"/>
        <end position="157"/>
    </location>
</feature>
<dbReference type="EMBL" id="GGNE01000048">
    <property type="protein sequence ID" value="MIC88589.1"/>
    <property type="molecule type" value="Transcribed_RNA"/>
</dbReference>
<feature type="domain" description="CUB" evidence="5">
    <location>
        <begin position="274"/>
        <end position="402"/>
    </location>
</feature>
<accession>A0A4D5R8W7</accession>
<sequence length="402" mass="46294">MKFFPKMAALPKSLFFYLFFVPLFAGNEIQLQEFCPEYEITSEQKLKSPSFPRYHPFVRCWYNISAPSKDSVAVVSFGTFDLPFAETTGVANVLSIYYKDCRTDYVEIQMQNGETRRFCGNELQRMKIFSTTGKIKFIFQSLSKFNGAGFQASVKFIPLFNFFKADHFCNSVLLEPKDYTVQSLPDRKDCKFAVKTPEGKRPEVKFSSNDCLQFTIDEGINQDNLRTNAEMCDDKWWGQRTKNSYRLFSISLSSGGAPRNVKITVRHTVQEDDCAKYLKQQRNGYNIKFQYLPDRRNKFPSICIWLIDVPKSTSTVDINYNMDLLEANDGICTRDQLVFAEVFEDYTRNAYTLNPTCGKLQGESTGVGNSNYNKGNTTLMVMAAIENDTDEKMRTIEMEIKF</sequence>
<dbReference type="AlphaFoldDB" id="A0A4D5R8W7"/>
<keyword evidence="2" id="KW-1015">Disulfide bond</keyword>
<keyword evidence="1" id="KW-0677">Repeat</keyword>
<dbReference type="Gene3D" id="2.60.120.290">
    <property type="entry name" value="Spermadhesin, CUB domain"/>
    <property type="match status" value="1"/>
</dbReference>
<comment type="caution">
    <text evidence="3">Lacks conserved residue(s) required for the propagation of feature annotation.</text>
</comment>
<evidence type="ECO:0000259" key="5">
    <source>
        <dbReference type="PROSITE" id="PS01180"/>
    </source>
</evidence>
<name>A0A4D5R8W7_SCOVI</name>
<dbReference type="Pfam" id="PF00431">
    <property type="entry name" value="CUB"/>
    <property type="match status" value="1"/>
</dbReference>
<feature type="chain" id="PRO_5020029551" evidence="4">
    <location>
        <begin position="26"/>
        <end position="402"/>
    </location>
</feature>
<keyword evidence="4" id="KW-0732">Signal</keyword>
<dbReference type="PROSITE" id="PS01180">
    <property type="entry name" value="CUB"/>
    <property type="match status" value="2"/>
</dbReference>
<dbReference type="InterPro" id="IPR000859">
    <property type="entry name" value="CUB_dom"/>
</dbReference>
<evidence type="ECO:0000313" key="6">
    <source>
        <dbReference type="EMBL" id="MIC88589.1"/>
    </source>
</evidence>
<reference evidence="6" key="1">
    <citation type="journal article" date="2018" name="Toxicon">
        <title>Venom-gland transcriptomics and venom proteomics of the giant Florida blue centipede, Scolopendra viridis.</title>
        <authorList>
            <person name="Ward M.J."/>
            <person name="Rokyta D.R."/>
        </authorList>
    </citation>
    <scope>NUCLEOTIDE SEQUENCE</scope>
    <source>
        <tissue evidence="6">Venom gland</tissue>
    </source>
</reference>
<feature type="signal peptide" evidence="4">
    <location>
        <begin position="1"/>
        <end position="25"/>
    </location>
</feature>
<dbReference type="SUPFAM" id="SSF49854">
    <property type="entry name" value="Spermadhesin, CUB domain"/>
    <property type="match status" value="1"/>
</dbReference>
<dbReference type="PANTHER" id="PTHR24251">
    <property type="entry name" value="OVOCHYMASE-RELATED"/>
    <property type="match status" value="1"/>
</dbReference>
<proteinExistence type="predicted"/>
<dbReference type="SMART" id="SM00042">
    <property type="entry name" value="CUB"/>
    <property type="match status" value="1"/>
</dbReference>
<evidence type="ECO:0000256" key="1">
    <source>
        <dbReference type="ARBA" id="ARBA00022737"/>
    </source>
</evidence>
<dbReference type="CDD" id="cd00041">
    <property type="entry name" value="CUB"/>
    <property type="match status" value="1"/>
</dbReference>
<evidence type="ECO:0000256" key="3">
    <source>
        <dbReference type="PROSITE-ProRule" id="PRU00059"/>
    </source>
</evidence>
<gene>
    <name evidence="6" type="primary">Scol-pM12A</name>
</gene>
<evidence type="ECO:0000256" key="2">
    <source>
        <dbReference type="ARBA" id="ARBA00023157"/>
    </source>
</evidence>
<protein>
    <submittedName>
        <fullName evidence="6">Scol-pM12A</fullName>
    </submittedName>
</protein>
<evidence type="ECO:0000256" key="4">
    <source>
        <dbReference type="SAM" id="SignalP"/>
    </source>
</evidence>